<protein>
    <recommendedName>
        <fullName evidence="3">Trichohyalin-plectin-homology domain-containing protein</fullName>
    </recommendedName>
</protein>
<evidence type="ECO:0000259" key="3">
    <source>
        <dbReference type="Pfam" id="PF13868"/>
    </source>
</evidence>
<gene>
    <name evidence="4" type="ORF">PCAR00345_LOCUS15144</name>
</gene>
<feature type="domain" description="Trichohyalin-plectin-homology" evidence="3">
    <location>
        <begin position="135"/>
        <end position="480"/>
    </location>
</feature>
<organism evidence="4">
    <name type="scientific">Chrysotila carterae</name>
    <name type="common">Marine alga</name>
    <name type="synonym">Syracosphaera carterae</name>
    <dbReference type="NCBI Taxonomy" id="13221"/>
    <lineage>
        <taxon>Eukaryota</taxon>
        <taxon>Haptista</taxon>
        <taxon>Haptophyta</taxon>
        <taxon>Prymnesiophyceae</taxon>
        <taxon>Isochrysidales</taxon>
        <taxon>Isochrysidaceae</taxon>
        <taxon>Chrysotila</taxon>
    </lineage>
</organism>
<dbReference type="EMBL" id="HBIZ01023958">
    <property type="protein sequence ID" value="CAE0762532.1"/>
    <property type="molecule type" value="Transcribed_RNA"/>
</dbReference>
<feature type="coiled-coil region" evidence="2">
    <location>
        <begin position="156"/>
        <end position="289"/>
    </location>
</feature>
<evidence type="ECO:0000313" key="4">
    <source>
        <dbReference type="EMBL" id="CAE0762532.1"/>
    </source>
</evidence>
<proteinExistence type="predicted"/>
<keyword evidence="1 2" id="KW-0175">Coiled coil</keyword>
<sequence>MPYRGRAAYPSYVDESLFGNPHAAAASRMRDTPAEYKSVAVLGASELGNISMRATKTGFERSSQQEERERLHALSNERKAKWGNTLEATREKKERMRQEKLDAEEAMRQAIDREEEALQAEKRRLVIERANKMLYDSTDRVKALHSKLHLSDVLQEREAQLEIKKAAAARSKVEEERWYQKQQEAIRRMDAEEDAREAEDARKREELARFRAGQLDERRQQFEAKLSERRREGEFMKSVAMADLEQERAMREMEREKQEQLRAEFNEANAFLMRQKEEERMILEAEEQRMIQYAKQKEKDLIERRQRESKRFNDRQTWRQKLIDEQISKLQDINAMQNARLEAQAVEVQAKAAEARARLDEKKKDELLVTHMSRQQQIRWKAEKAAQEEANAEYHAAQLKKLNAHLREEEAMAIREKFERARNNQGFLLSQMAQKRSKAEEEKAEELIQAEMAKQWMGDDDAIYEQYAQLCLDEYAAAGKNTKPIELLVSKQLNSTKLTS</sequence>
<dbReference type="PANTHER" id="PTHR28663">
    <property type="entry name" value="COILED-COIL DOMAIN-CONTAINING PROTEIN 173"/>
    <property type="match status" value="1"/>
</dbReference>
<dbReference type="InterPro" id="IPR039986">
    <property type="entry name" value="CFAP210"/>
</dbReference>
<accession>A0A7S4EZF9</accession>
<dbReference type="InterPro" id="IPR043597">
    <property type="entry name" value="TPH_dom"/>
</dbReference>
<name>A0A7S4EZF9_CHRCT</name>
<reference evidence="4" key="1">
    <citation type="submission" date="2021-01" db="EMBL/GenBank/DDBJ databases">
        <authorList>
            <person name="Corre E."/>
            <person name="Pelletier E."/>
            <person name="Niang G."/>
            <person name="Scheremetjew M."/>
            <person name="Finn R."/>
            <person name="Kale V."/>
            <person name="Holt S."/>
            <person name="Cochrane G."/>
            <person name="Meng A."/>
            <person name="Brown T."/>
            <person name="Cohen L."/>
        </authorList>
    </citation>
    <scope>NUCLEOTIDE SEQUENCE</scope>
    <source>
        <strain evidence="4">CCMP645</strain>
    </source>
</reference>
<feature type="coiled-coil region" evidence="2">
    <location>
        <begin position="336"/>
        <end position="365"/>
    </location>
</feature>
<evidence type="ECO:0000256" key="1">
    <source>
        <dbReference type="ARBA" id="ARBA00023054"/>
    </source>
</evidence>
<feature type="coiled-coil region" evidence="2">
    <location>
        <begin position="79"/>
        <end position="131"/>
    </location>
</feature>
<dbReference type="AlphaFoldDB" id="A0A7S4EZF9"/>
<evidence type="ECO:0000256" key="2">
    <source>
        <dbReference type="SAM" id="Coils"/>
    </source>
</evidence>
<dbReference type="Pfam" id="PF13868">
    <property type="entry name" value="TPH"/>
    <property type="match status" value="1"/>
</dbReference>
<dbReference type="PANTHER" id="PTHR28663:SF1">
    <property type="entry name" value="CILIA- AND FLAGELLA- ASSOCIATED PROTEIN 210"/>
    <property type="match status" value="1"/>
</dbReference>